<comment type="subcellular location">
    <subcellularLocation>
        <location evidence="1 14">Mitochondrion outer membrane</location>
        <topology evidence="1 14">Single-pass type IV membrane protein</topology>
    </subcellularLocation>
</comment>
<dbReference type="InterPro" id="IPR018247">
    <property type="entry name" value="EF_Hand_1_Ca_BS"/>
</dbReference>
<evidence type="ECO:0000259" key="16">
    <source>
        <dbReference type="PROSITE" id="PS51423"/>
    </source>
</evidence>
<dbReference type="CDD" id="cd01892">
    <property type="entry name" value="Miro2"/>
    <property type="match status" value="1"/>
</dbReference>
<dbReference type="Pfam" id="PF08356">
    <property type="entry name" value="EF_assoc_2"/>
    <property type="match status" value="1"/>
</dbReference>
<dbReference type="FunFam" id="1.10.238.10:FF:000011">
    <property type="entry name" value="Mitochondrial Rho GTPase"/>
    <property type="match status" value="1"/>
</dbReference>
<evidence type="ECO:0000256" key="3">
    <source>
        <dbReference type="ARBA" id="ARBA00022692"/>
    </source>
</evidence>
<sequence length="678" mass="75320">MFTTRAFDYQFIIINVYYHLSFLLRCPASHPSSSSMANHSSFAGRSGVRVVVAGDRSTGKTSLIAAIVSESFPEAVSPVLPPTLLPSDLYPDNVPLTLIDTSSSIEKQSKRNEELKGADVVVLTYACNDPASFSRLSSFWLPELQKLEVKAPVILVGCKLDLRDESQQVSLDRPVVQLLKQFKEIATWIECSAATQYQVPEVFYFAQKAVLHPVDPLYDHESQSLTDRCVRALRRIFVLCDRDMDDALNDAELNEFQVRCFNAPLQSSEITAVKTIVQQKVPEGVNSVGLAFPGFIYVHTMFLKKGNPETLWAVLRNFGYDNDLKLRDDFLPVPARPALDQSVELAVEAVEFLNGIFRLLDTDKDRALRPAEVDKLFCTAPESPWNDTPYKDAAERTDTGYLSLHGFLSQWALMTLLDPPRSLANLIYIGYSGNPAAALRVTRRRSVDRKKQATERNVFQCYVFGSKNAGKSALLDSLLGRPFSSNYSPSTSERFAANAIELIGGTRKTLVLREIPEGEVSTVLSNQDYLAGCDVAVFVYDSSDEHSWKKSRDLLEKVARQGDLTGYRVPCLLIAAKDDLTPYPRAVQDSVKVTQELGIEAPIHLSMKLGDSSNVYHRIVNAAEHPHLSIPETEIGRKRKQYHRLLQHSLVFASVGTAMAVVGLAACRAYAARKNSSG</sequence>
<dbReference type="EMBL" id="JAYKXN010000005">
    <property type="protein sequence ID" value="KAK7285366.1"/>
    <property type="molecule type" value="Genomic_DNA"/>
</dbReference>
<keyword evidence="7 14" id="KW-1000">Mitochondrion outer membrane</keyword>
<comment type="caution">
    <text evidence="17">The sequence shown here is derived from an EMBL/GenBank/DDBJ whole genome shotgun (WGS) entry which is preliminary data.</text>
</comment>
<dbReference type="Proteomes" id="UP001359559">
    <property type="component" value="Unassembled WGS sequence"/>
</dbReference>
<dbReference type="InterPro" id="IPR027417">
    <property type="entry name" value="P-loop_NTPase"/>
</dbReference>
<evidence type="ECO:0000256" key="10">
    <source>
        <dbReference type="ARBA" id="ARBA00022989"/>
    </source>
</evidence>
<evidence type="ECO:0000256" key="6">
    <source>
        <dbReference type="ARBA" id="ARBA00022741"/>
    </source>
</evidence>
<dbReference type="PROSITE" id="PS51419">
    <property type="entry name" value="RAB"/>
    <property type="match status" value="1"/>
</dbReference>
<gene>
    <name evidence="17" type="ORF">RJT34_20135</name>
</gene>
<evidence type="ECO:0000256" key="13">
    <source>
        <dbReference type="ARBA" id="ARBA00023136"/>
    </source>
</evidence>
<feature type="transmembrane region" description="Helical" evidence="15">
    <location>
        <begin position="650"/>
        <end position="671"/>
    </location>
</feature>
<dbReference type="InterPro" id="IPR021181">
    <property type="entry name" value="Miro"/>
</dbReference>
<keyword evidence="8 14" id="KW-0378">Hydrolase</keyword>
<dbReference type="InterPro" id="IPR011992">
    <property type="entry name" value="EF-hand-dom_pair"/>
</dbReference>
<evidence type="ECO:0000313" key="17">
    <source>
        <dbReference type="EMBL" id="KAK7285366.1"/>
    </source>
</evidence>
<dbReference type="SMART" id="SM00175">
    <property type="entry name" value="RAB"/>
    <property type="match status" value="1"/>
</dbReference>
<evidence type="ECO:0000313" key="18">
    <source>
        <dbReference type="Proteomes" id="UP001359559"/>
    </source>
</evidence>
<dbReference type="InterPro" id="IPR013567">
    <property type="entry name" value="EF_hand_assoc_2"/>
</dbReference>
<evidence type="ECO:0000256" key="12">
    <source>
        <dbReference type="ARBA" id="ARBA00023134"/>
    </source>
</evidence>
<dbReference type="SUPFAM" id="SSF52540">
    <property type="entry name" value="P-loop containing nucleoside triphosphate hydrolases"/>
    <property type="match status" value="2"/>
</dbReference>
<protein>
    <recommendedName>
        <fullName evidence="14">Mitochondrial Rho GTPase</fullName>
        <ecNumber evidence="14">3.6.5.-</ecNumber>
    </recommendedName>
</protein>
<keyword evidence="3 15" id="KW-0812">Transmembrane</keyword>
<dbReference type="PROSITE" id="PS00018">
    <property type="entry name" value="EF_HAND_1"/>
    <property type="match status" value="1"/>
</dbReference>
<evidence type="ECO:0000256" key="9">
    <source>
        <dbReference type="ARBA" id="ARBA00022837"/>
    </source>
</evidence>
<organism evidence="17 18">
    <name type="scientific">Clitoria ternatea</name>
    <name type="common">Butterfly pea</name>
    <dbReference type="NCBI Taxonomy" id="43366"/>
    <lineage>
        <taxon>Eukaryota</taxon>
        <taxon>Viridiplantae</taxon>
        <taxon>Streptophyta</taxon>
        <taxon>Embryophyta</taxon>
        <taxon>Tracheophyta</taxon>
        <taxon>Spermatophyta</taxon>
        <taxon>Magnoliopsida</taxon>
        <taxon>eudicotyledons</taxon>
        <taxon>Gunneridae</taxon>
        <taxon>Pentapetalae</taxon>
        <taxon>rosids</taxon>
        <taxon>fabids</taxon>
        <taxon>Fabales</taxon>
        <taxon>Fabaceae</taxon>
        <taxon>Papilionoideae</taxon>
        <taxon>50 kb inversion clade</taxon>
        <taxon>NPAAA clade</taxon>
        <taxon>indigoferoid/millettioid clade</taxon>
        <taxon>Phaseoleae</taxon>
        <taxon>Clitoria</taxon>
    </lineage>
</organism>
<dbReference type="Pfam" id="PF00071">
    <property type="entry name" value="Ras"/>
    <property type="match status" value="2"/>
</dbReference>
<dbReference type="PANTHER" id="PTHR46819">
    <property type="entry name" value="EF-HAND CALCIUM-BINDING DOMAIN-CONTAINING PROTEIN 7"/>
    <property type="match status" value="1"/>
</dbReference>
<name>A0AAN9P5F7_CLITE</name>
<dbReference type="InterPro" id="IPR001806">
    <property type="entry name" value="Small_GTPase"/>
</dbReference>
<feature type="domain" description="Miro" evidence="16">
    <location>
        <begin position="45"/>
        <end position="212"/>
    </location>
</feature>
<evidence type="ECO:0000256" key="15">
    <source>
        <dbReference type="SAM" id="Phobius"/>
    </source>
</evidence>
<evidence type="ECO:0000256" key="1">
    <source>
        <dbReference type="ARBA" id="ARBA00004200"/>
    </source>
</evidence>
<dbReference type="GO" id="GO:0007005">
    <property type="term" value="P:mitochondrion organization"/>
    <property type="evidence" value="ECO:0007669"/>
    <property type="project" value="InterPro"/>
</dbReference>
<keyword evidence="18" id="KW-1185">Reference proteome</keyword>
<dbReference type="InterPro" id="IPR013566">
    <property type="entry name" value="EF_hand_assoc_1"/>
</dbReference>
<dbReference type="GO" id="GO:0005525">
    <property type="term" value="F:GTP binding"/>
    <property type="evidence" value="ECO:0007669"/>
    <property type="project" value="UniProtKB-KW"/>
</dbReference>
<reference evidence="17 18" key="1">
    <citation type="submission" date="2024-01" db="EMBL/GenBank/DDBJ databases">
        <title>The genomes of 5 underutilized Papilionoideae crops provide insights into root nodulation and disease resistance.</title>
        <authorList>
            <person name="Yuan L."/>
        </authorList>
    </citation>
    <scope>NUCLEOTIDE SEQUENCE [LARGE SCALE GENOMIC DNA]</scope>
    <source>
        <strain evidence="17">LY-2023</strain>
        <tissue evidence="17">Leaf</tissue>
    </source>
</reference>
<dbReference type="AlphaFoldDB" id="A0AAN9P5F7"/>
<proteinExistence type="inferred from homology"/>
<evidence type="ECO:0000256" key="5">
    <source>
        <dbReference type="ARBA" id="ARBA00022737"/>
    </source>
</evidence>
<evidence type="ECO:0000256" key="7">
    <source>
        <dbReference type="ARBA" id="ARBA00022787"/>
    </source>
</evidence>
<dbReference type="FunFam" id="1.10.238.10:FF:000212">
    <property type="entry name" value="Mitochondrial Rho GTPase"/>
    <property type="match status" value="1"/>
</dbReference>
<dbReference type="SMART" id="SM00173">
    <property type="entry name" value="RAS"/>
    <property type="match status" value="1"/>
</dbReference>
<keyword evidence="11 14" id="KW-0496">Mitochondrion</keyword>
<keyword evidence="12 14" id="KW-0342">GTP-binding</keyword>
<evidence type="ECO:0000256" key="8">
    <source>
        <dbReference type="ARBA" id="ARBA00022801"/>
    </source>
</evidence>
<evidence type="ECO:0000256" key="14">
    <source>
        <dbReference type="PIRNR" id="PIRNR037488"/>
    </source>
</evidence>
<evidence type="ECO:0000256" key="2">
    <source>
        <dbReference type="ARBA" id="ARBA00007981"/>
    </source>
</evidence>
<dbReference type="GO" id="GO:0003924">
    <property type="term" value="F:GTPase activity"/>
    <property type="evidence" value="ECO:0007669"/>
    <property type="project" value="InterPro"/>
</dbReference>
<evidence type="ECO:0000256" key="11">
    <source>
        <dbReference type="ARBA" id="ARBA00023128"/>
    </source>
</evidence>
<keyword evidence="6 14" id="KW-0547">Nucleotide-binding</keyword>
<dbReference type="Gene3D" id="1.10.238.10">
    <property type="entry name" value="EF-hand"/>
    <property type="match status" value="2"/>
</dbReference>
<dbReference type="Pfam" id="PF08355">
    <property type="entry name" value="EF_assoc_1"/>
    <property type="match status" value="1"/>
</dbReference>
<keyword evidence="10 15" id="KW-1133">Transmembrane helix</keyword>
<dbReference type="Gene3D" id="3.40.50.300">
    <property type="entry name" value="P-loop containing nucleotide triphosphate hydrolases"/>
    <property type="match status" value="2"/>
</dbReference>
<dbReference type="InterPro" id="IPR052266">
    <property type="entry name" value="Miro-EF-hand_domain"/>
</dbReference>
<accession>A0AAN9P5F7</accession>
<keyword evidence="4" id="KW-0479">Metal-binding</keyword>
<comment type="similarity">
    <text evidence="2 14">Belongs to the mitochondrial Rho GTPase family.</text>
</comment>
<dbReference type="SUPFAM" id="SSF47473">
    <property type="entry name" value="EF-hand"/>
    <property type="match status" value="1"/>
</dbReference>
<dbReference type="PRINTS" id="PR00449">
    <property type="entry name" value="RASTRNSFRMNG"/>
</dbReference>
<dbReference type="EC" id="3.6.5.-" evidence="14"/>
<dbReference type="SMART" id="SM00174">
    <property type="entry name" value="RHO"/>
    <property type="match status" value="1"/>
</dbReference>
<dbReference type="FunFam" id="3.40.50.300:FF:000935">
    <property type="entry name" value="Mitochondrial Rho GTPase"/>
    <property type="match status" value="1"/>
</dbReference>
<keyword evidence="5" id="KW-0677">Repeat</keyword>
<dbReference type="GO" id="GO:0005509">
    <property type="term" value="F:calcium ion binding"/>
    <property type="evidence" value="ECO:0007669"/>
    <property type="project" value="InterPro"/>
</dbReference>
<dbReference type="PROSITE" id="PS51423">
    <property type="entry name" value="MIRO"/>
    <property type="match status" value="2"/>
</dbReference>
<evidence type="ECO:0000256" key="4">
    <source>
        <dbReference type="ARBA" id="ARBA00022723"/>
    </source>
</evidence>
<dbReference type="PANTHER" id="PTHR46819:SF1">
    <property type="entry name" value="EF-HAND CALCIUM-BINDING DOMAIN-CONTAINING PROTEIN 7"/>
    <property type="match status" value="1"/>
</dbReference>
<keyword evidence="13 14" id="KW-0472">Membrane</keyword>
<dbReference type="InterPro" id="IPR020860">
    <property type="entry name" value="MIRO_dom"/>
</dbReference>
<dbReference type="PIRSF" id="PIRSF037488">
    <property type="entry name" value="Mt_Rho_GTPase"/>
    <property type="match status" value="1"/>
</dbReference>
<keyword evidence="9 14" id="KW-0106">Calcium</keyword>
<dbReference type="FunFam" id="3.40.50.300:FF:000553">
    <property type="entry name" value="Mitochondrial Rho GTPase"/>
    <property type="match status" value="1"/>
</dbReference>
<dbReference type="GO" id="GO:0005741">
    <property type="term" value="C:mitochondrial outer membrane"/>
    <property type="evidence" value="ECO:0007669"/>
    <property type="project" value="UniProtKB-SubCell"/>
</dbReference>
<feature type="domain" description="Miro" evidence="16">
    <location>
        <begin position="456"/>
        <end position="625"/>
    </location>
</feature>